<evidence type="ECO:0000313" key="1">
    <source>
        <dbReference type="EMBL" id="GBP29807.1"/>
    </source>
</evidence>
<keyword evidence="2" id="KW-1185">Reference proteome</keyword>
<proteinExistence type="predicted"/>
<reference evidence="1 2" key="1">
    <citation type="journal article" date="2019" name="Commun. Biol.">
        <title>The bagworm genome reveals a unique fibroin gene that provides high tensile strength.</title>
        <authorList>
            <person name="Kono N."/>
            <person name="Nakamura H."/>
            <person name="Ohtoshi R."/>
            <person name="Tomita M."/>
            <person name="Numata K."/>
            <person name="Arakawa K."/>
        </authorList>
    </citation>
    <scope>NUCLEOTIDE SEQUENCE [LARGE SCALE GENOMIC DNA]</scope>
</reference>
<accession>A0A4C1UUV9</accession>
<gene>
    <name evidence="1" type="ORF">EVAR_94647_1</name>
</gene>
<dbReference type="AlphaFoldDB" id="A0A4C1UUV9"/>
<name>A0A4C1UUV9_EUMVA</name>
<comment type="caution">
    <text evidence="1">The sequence shown here is derived from an EMBL/GenBank/DDBJ whole genome shotgun (WGS) entry which is preliminary data.</text>
</comment>
<sequence>MLKRNAAASYFDSSPERAPKSAVLRAKSGCYRSEFNVGCNTPIVIPISKSALPARALCRGGWGVPAFRLRPVHYRPR</sequence>
<protein>
    <submittedName>
        <fullName evidence="1">Uncharacterized protein</fullName>
    </submittedName>
</protein>
<organism evidence="1 2">
    <name type="scientific">Eumeta variegata</name>
    <name type="common">Bagworm moth</name>
    <name type="synonym">Eumeta japonica</name>
    <dbReference type="NCBI Taxonomy" id="151549"/>
    <lineage>
        <taxon>Eukaryota</taxon>
        <taxon>Metazoa</taxon>
        <taxon>Ecdysozoa</taxon>
        <taxon>Arthropoda</taxon>
        <taxon>Hexapoda</taxon>
        <taxon>Insecta</taxon>
        <taxon>Pterygota</taxon>
        <taxon>Neoptera</taxon>
        <taxon>Endopterygota</taxon>
        <taxon>Lepidoptera</taxon>
        <taxon>Glossata</taxon>
        <taxon>Ditrysia</taxon>
        <taxon>Tineoidea</taxon>
        <taxon>Psychidae</taxon>
        <taxon>Oiketicinae</taxon>
        <taxon>Eumeta</taxon>
    </lineage>
</organism>
<dbReference type="EMBL" id="BGZK01000224">
    <property type="protein sequence ID" value="GBP29807.1"/>
    <property type="molecule type" value="Genomic_DNA"/>
</dbReference>
<dbReference type="Proteomes" id="UP000299102">
    <property type="component" value="Unassembled WGS sequence"/>
</dbReference>
<evidence type="ECO:0000313" key="2">
    <source>
        <dbReference type="Proteomes" id="UP000299102"/>
    </source>
</evidence>